<sequence>HTYFANDFYVHNDKGGDGVRSEFEDTALFETISTNENGYGEVTFQLPDNITSWRVTAKAIDTENLKAGVGISSVPVTLPIFADLVMNREYSVKDSPIVKLRAYGSELEEGDVVEFIVSAASLGLEKSDAIEGEAFQGSYFELPDLSLGTHEVTLYAESGEYKDALMEPIEVRGSRLKETMIELMPDVTEQTEFELSDETSSEVWFMDGGIGFHYCQLLNLLYSYGDRLDQRLSEVAASELLEE</sequence>
<dbReference type="AlphaFoldDB" id="X0YF82"/>
<evidence type="ECO:0000259" key="1">
    <source>
        <dbReference type="SMART" id="SM01360"/>
    </source>
</evidence>
<proteinExistence type="predicted"/>
<gene>
    <name evidence="2" type="ORF">S01H1_72472</name>
</gene>
<accession>X0YF82</accession>
<name>X0YF82_9ZZZZ</name>
<organism evidence="2">
    <name type="scientific">marine sediment metagenome</name>
    <dbReference type="NCBI Taxonomy" id="412755"/>
    <lineage>
        <taxon>unclassified sequences</taxon>
        <taxon>metagenomes</taxon>
        <taxon>ecological metagenomes</taxon>
    </lineage>
</organism>
<feature type="domain" description="Alpha-2-macroglobulin" evidence="1">
    <location>
        <begin position="26"/>
        <end position="115"/>
    </location>
</feature>
<dbReference type="SMART" id="SM01360">
    <property type="entry name" value="A2M"/>
    <property type="match status" value="1"/>
</dbReference>
<feature type="non-terminal residue" evidence="2">
    <location>
        <position position="1"/>
    </location>
</feature>
<dbReference type="Gene3D" id="2.20.130.20">
    <property type="match status" value="1"/>
</dbReference>
<dbReference type="Pfam" id="PF00207">
    <property type="entry name" value="A2M"/>
    <property type="match status" value="1"/>
</dbReference>
<comment type="caution">
    <text evidence="2">The sequence shown here is derived from an EMBL/GenBank/DDBJ whole genome shotgun (WGS) entry which is preliminary data.</text>
</comment>
<feature type="non-terminal residue" evidence="2">
    <location>
        <position position="243"/>
    </location>
</feature>
<reference evidence="2" key="1">
    <citation type="journal article" date="2014" name="Front. Microbiol.">
        <title>High frequency of phylogenetically diverse reductive dehalogenase-homologous genes in deep subseafloor sedimentary metagenomes.</title>
        <authorList>
            <person name="Kawai M."/>
            <person name="Futagami T."/>
            <person name="Toyoda A."/>
            <person name="Takaki Y."/>
            <person name="Nishi S."/>
            <person name="Hori S."/>
            <person name="Arai W."/>
            <person name="Tsubouchi T."/>
            <person name="Morono Y."/>
            <person name="Uchiyama I."/>
            <person name="Ito T."/>
            <person name="Fujiyama A."/>
            <person name="Inagaki F."/>
            <person name="Takami H."/>
        </authorList>
    </citation>
    <scope>NUCLEOTIDE SEQUENCE</scope>
    <source>
        <strain evidence="2">Expedition CK06-06</strain>
    </source>
</reference>
<evidence type="ECO:0000313" key="2">
    <source>
        <dbReference type="EMBL" id="GAG35471.1"/>
    </source>
</evidence>
<dbReference type="GO" id="GO:0004866">
    <property type="term" value="F:endopeptidase inhibitor activity"/>
    <property type="evidence" value="ECO:0007669"/>
    <property type="project" value="InterPro"/>
</dbReference>
<dbReference type="EMBL" id="BARS01048340">
    <property type="protein sequence ID" value="GAG35471.1"/>
    <property type="molecule type" value="Genomic_DNA"/>
</dbReference>
<protein>
    <recommendedName>
        <fullName evidence="1">Alpha-2-macroglobulin domain-containing protein</fullName>
    </recommendedName>
</protein>
<dbReference type="InterPro" id="IPR001599">
    <property type="entry name" value="Macroglobln_a2"/>
</dbReference>